<dbReference type="InterPro" id="IPR045801">
    <property type="entry name" value="MEKK4_N"/>
</dbReference>
<evidence type="ECO:0000256" key="1">
    <source>
        <dbReference type="PROSITE-ProRule" id="PRU10141"/>
    </source>
</evidence>
<feature type="region of interest" description="Disordered" evidence="2">
    <location>
        <begin position="101"/>
        <end position="138"/>
    </location>
</feature>
<accession>A0ABM1BLH8</accession>
<feature type="compositionally biased region" description="Acidic residues" evidence="2">
    <location>
        <begin position="28"/>
        <end position="42"/>
    </location>
</feature>
<keyword evidence="4" id="KW-1185">Reference proteome</keyword>
<dbReference type="InterPro" id="IPR000719">
    <property type="entry name" value="Prot_kinase_dom"/>
</dbReference>
<name>A0ABM1BLH8_LIMPO</name>
<reference evidence="5" key="1">
    <citation type="submission" date="2025-08" db="UniProtKB">
        <authorList>
            <consortium name="RefSeq"/>
        </authorList>
    </citation>
    <scope>IDENTIFICATION</scope>
    <source>
        <tissue evidence="5">Muscle</tissue>
    </source>
</reference>
<dbReference type="Pfam" id="PF19431">
    <property type="entry name" value="MEKK4_N"/>
    <property type="match status" value="2"/>
</dbReference>
<feature type="compositionally biased region" description="Basic and acidic residues" evidence="2">
    <location>
        <begin position="101"/>
        <end position="110"/>
    </location>
</feature>
<evidence type="ECO:0000259" key="3">
    <source>
        <dbReference type="PROSITE" id="PS50011"/>
    </source>
</evidence>
<keyword evidence="1" id="KW-0067">ATP-binding</keyword>
<dbReference type="InterPro" id="IPR017441">
    <property type="entry name" value="Protein_kinase_ATP_BS"/>
</dbReference>
<dbReference type="PROSITE" id="PS50011">
    <property type="entry name" value="PROTEIN_KINASE_DOM"/>
    <property type="match status" value="1"/>
</dbReference>
<gene>
    <name evidence="5" type="primary">LOC106468520</name>
</gene>
<feature type="compositionally biased region" description="Basic and acidic residues" evidence="2">
    <location>
        <begin position="1379"/>
        <end position="1394"/>
    </location>
</feature>
<evidence type="ECO:0000313" key="4">
    <source>
        <dbReference type="Proteomes" id="UP000694941"/>
    </source>
</evidence>
<feature type="region of interest" description="Disordered" evidence="2">
    <location>
        <begin position="1"/>
        <end position="80"/>
    </location>
</feature>
<feature type="compositionally biased region" description="Polar residues" evidence="2">
    <location>
        <begin position="116"/>
        <end position="126"/>
    </location>
</feature>
<proteinExistence type="predicted"/>
<feature type="region of interest" description="Disordered" evidence="2">
    <location>
        <begin position="1352"/>
        <end position="1394"/>
    </location>
</feature>
<evidence type="ECO:0000256" key="2">
    <source>
        <dbReference type="SAM" id="MobiDB-lite"/>
    </source>
</evidence>
<evidence type="ECO:0000313" key="5">
    <source>
        <dbReference type="RefSeq" id="XP_013784407.1"/>
    </source>
</evidence>
<protein>
    <submittedName>
        <fullName evidence="5">Mitogen-activated protein kinase kinase kinase 4-like</fullName>
    </submittedName>
</protein>
<feature type="compositionally biased region" description="Basic and acidic residues" evidence="2">
    <location>
        <begin position="1"/>
        <end position="13"/>
    </location>
</feature>
<dbReference type="PROSITE" id="PS00107">
    <property type="entry name" value="PROTEIN_KINASE_ATP"/>
    <property type="match status" value="1"/>
</dbReference>
<feature type="domain" description="Protein kinase" evidence="3">
    <location>
        <begin position="1444"/>
        <end position="1474"/>
    </location>
</feature>
<dbReference type="RefSeq" id="XP_013784407.1">
    <property type="nucleotide sequence ID" value="XM_013928953.1"/>
</dbReference>
<feature type="non-terminal residue" evidence="5">
    <location>
        <position position="1474"/>
    </location>
</feature>
<dbReference type="GeneID" id="106468520"/>
<sequence length="1474" mass="167034">MDEKSISEDKVGDSSDFYVNRSSSSSNEDSDSAENDEDDESNDEAKKADSKKKKSKGKPDTDESDETESPLHPLEEEKYHHGVHKYVSKYRYLDTSISDEAKKQTEKEGISKTIKAATQQLSSHQGGNKKRPGPSTEQFNFNRLSHAISQPSLTNLSDNSLSAFVVSSVTSVTNAVNESNIKPVMKHFITCEELQQRRRKSSRSKSVERDLKQNITTFLSQSVGLADFEKQVSIHEVTQEEVREAIGHRLAHKTSGGHAPECPPERLNFFKTLSLLIRMGNPEKARGNGKSYARLDSQEKLLYQKESKDLLWLHLQAWYSGVTLVEQDNILSRKRHVVHEILEELLNFCIEDKNPSQLTLEEITVIKHESIEDSDKKDSVPTLKELVDCSQKEFGSLVGDNRTITESSEMEKVSAAPTEKELEKSCLECILSSTNDARMTSKDSFENFYEFEEKNGDNCKPAHESIPQRRPHISPFNFSRQVSFEDSFCLNSMSDDQCECSDTLSELCQFCIIKETEAFQKVEKMLEKLDEVEQLYPCTKVLGEEVPLYNSIEVVTRIKTLNQWYNIMRDLRQKINLLAKMFGIKNKMKVGWPCYDPQEFESCLNDDKEKDKDISLCSSVVGKTRIGAFSPKIVQFKGVNSGDNSPNTSSSDKSVSELSRTCSSVPVSPEVFSGNPLSTPESSFSSFNKQCIDLFPSDKYNSTSSGSLKYRKFVDKSLRHKGLRNIYSQLSSTIRPLLHRVHATLKRPSPSTYPVLTEPPTPLSRGSDSLLRWSREYLEELAKYGVWSETYQQMCLPTFHRPFLFLLRVLLDVVHECLKLRLEQQPGQPSSLSIGQLIKECKEVLRAGVHMRQRYTTLAQTVLGEGCTDVIEAQLDAFDDDLKKMLEIYLQYLGQRTQLMQMGRQVSLRQKNYLEEEWSFVRVICPNIPGGEALVANKFCFMASDLLNSIGDHLECEIDECFTFFHENVIVQQENVSQYKKGILQTCRMFKKTFEESSHQARQAVAFAKALRKDLEVAAEFKALVSSEELLRRLQETGHMRVIAPHSSSHVMFVPGYLKGNEHYIWQLVDMTCGHGECSGHFDQDGYLLMMQYDPAAIEDLPWMGPTVVLEPTAQATISLSHVEVDGLLLVSNNFSQLTSQCRKFQKNMGNSIQIDKQQTSCNHAIAEALNDLKVEALNLREKIVNTLQLVEERLDVAKRSDLEDHDRSSLQAQCREVLHQGYKFGFEYQRAVTRLITGDAKTKLGKGLISFALQWMKFVSKRCERGRGQRPSDLDAMSMPSASTKGLKHNMHDCIKHLVGSVDNTQASSYRSPNSSLTPPYIPYSTNFWNQFSLSSALPMKDSSATLQTAEEGFLPIRGKRPKEENGFSTEGSVNEDSVSHTEDRKNSRTREPPIWHVQVAVAELEKRKQEQLEAGNVIGHVRDIHVHKAPVRIGARRVTFPWQRGFKIGEGRFGKVYTAVNNLTGELIAMKE</sequence>
<feature type="compositionally biased region" description="Polar residues" evidence="2">
    <location>
        <begin position="1368"/>
        <end position="1378"/>
    </location>
</feature>
<dbReference type="Proteomes" id="UP000694941">
    <property type="component" value="Unplaced"/>
</dbReference>
<feature type="compositionally biased region" description="Low complexity" evidence="2">
    <location>
        <begin position="14"/>
        <end position="27"/>
    </location>
</feature>
<keyword evidence="1" id="KW-0547">Nucleotide-binding</keyword>
<organism evidence="4 5">
    <name type="scientific">Limulus polyphemus</name>
    <name type="common">Atlantic horseshoe crab</name>
    <dbReference type="NCBI Taxonomy" id="6850"/>
    <lineage>
        <taxon>Eukaryota</taxon>
        <taxon>Metazoa</taxon>
        <taxon>Ecdysozoa</taxon>
        <taxon>Arthropoda</taxon>
        <taxon>Chelicerata</taxon>
        <taxon>Merostomata</taxon>
        <taxon>Xiphosura</taxon>
        <taxon>Limulidae</taxon>
        <taxon>Limulus</taxon>
    </lineage>
</organism>
<feature type="binding site" evidence="1">
    <location>
        <position position="1473"/>
    </location>
    <ligand>
        <name>ATP</name>
        <dbReference type="ChEBI" id="CHEBI:30616"/>
    </ligand>
</feature>